<dbReference type="OrthoDB" id="664503at2759"/>
<dbReference type="SMART" id="SM00061">
    <property type="entry name" value="MATH"/>
    <property type="match status" value="1"/>
</dbReference>
<proteinExistence type="predicted"/>
<evidence type="ECO:0000259" key="3">
    <source>
        <dbReference type="PROSITE" id="PS50144"/>
    </source>
</evidence>
<dbReference type="InterPro" id="IPR011333">
    <property type="entry name" value="SKP1/BTB/POZ_sf"/>
</dbReference>
<evidence type="ECO:0000259" key="2">
    <source>
        <dbReference type="PROSITE" id="PS50097"/>
    </source>
</evidence>
<protein>
    <recommendedName>
        <fullName evidence="6">BTB domain-containing protein</fullName>
    </recommendedName>
</protein>
<evidence type="ECO:0000313" key="5">
    <source>
        <dbReference type="Proteomes" id="UP000479710"/>
    </source>
</evidence>
<comment type="pathway">
    <text evidence="1">Protein modification; protein ubiquitination.</text>
</comment>
<dbReference type="Gene3D" id="3.30.710.10">
    <property type="entry name" value="Potassium Channel Kv1.1, Chain A"/>
    <property type="match status" value="1"/>
</dbReference>
<sequence length="312" mass="34110">MSSSSAAASTSFVAEANGSMSTIVVAAKPTGHHVLKIDGYYRTKAMFAAGKSIHSCRFQVGDHIWRIKYYPNGNDSGKEKPDYISLMLELDFAGRKPDATAVKAHLVFSLLDQDGEPVPSRTYSGKVQSFPGPSGSSSWGLPKFIYHDELENSENLKDDRFAVRCDVTVIKGIELRVEPASLAVPESDLHCHLRRLLSTGDGADITLKAGGKTFTAHRCVLAARSPVFKAALYGDMRPAAGRCIDVDDIDAGAFRALLHFVYTDTLPEMTSQDVPAMARQLIAAADKYQVERLKLVCEDKLSRCVDMWECGE</sequence>
<dbReference type="PROSITE" id="PS50097">
    <property type="entry name" value="BTB"/>
    <property type="match status" value="1"/>
</dbReference>
<feature type="domain" description="MATH" evidence="3">
    <location>
        <begin position="30"/>
        <end position="167"/>
    </location>
</feature>
<dbReference type="EMBL" id="SPHZ02000010">
    <property type="protein sequence ID" value="KAF0897313.1"/>
    <property type="molecule type" value="Genomic_DNA"/>
</dbReference>
<evidence type="ECO:0008006" key="6">
    <source>
        <dbReference type="Google" id="ProtNLM"/>
    </source>
</evidence>
<dbReference type="PROSITE" id="PS50144">
    <property type="entry name" value="MATH"/>
    <property type="match status" value="1"/>
</dbReference>
<dbReference type="Proteomes" id="UP000479710">
    <property type="component" value="Unassembled WGS sequence"/>
</dbReference>
<dbReference type="SUPFAM" id="SSF54695">
    <property type="entry name" value="POZ domain"/>
    <property type="match status" value="1"/>
</dbReference>
<dbReference type="SMART" id="SM00225">
    <property type="entry name" value="BTB"/>
    <property type="match status" value="1"/>
</dbReference>
<dbReference type="InterPro" id="IPR045005">
    <property type="entry name" value="BPM1-6"/>
</dbReference>
<dbReference type="InterPro" id="IPR002083">
    <property type="entry name" value="MATH/TRAF_dom"/>
</dbReference>
<keyword evidence="5" id="KW-1185">Reference proteome</keyword>
<organism evidence="4 5">
    <name type="scientific">Oryza meyeriana var. granulata</name>
    <dbReference type="NCBI Taxonomy" id="110450"/>
    <lineage>
        <taxon>Eukaryota</taxon>
        <taxon>Viridiplantae</taxon>
        <taxon>Streptophyta</taxon>
        <taxon>Embryophyta</taxon>
        <taxon>Tracheophyta</taxon>
        <taxon>Spermatophyta</taxon>
        <taxon>Magnoliopsida</taxon>
        <taxon>Liliopsida</taxon>
        <taxon>Poales</taxon>
        <taxon>Poaceae</taxon>
        <taxon>BOP clade</taxon>
        <taxon>Oryzoideae</taxon>
        <taxon>Oryzeae</taxon>
        <taxon>Oryzinae</taxon>
        <taxon>Oryza</taxon>
        <taxon>Oryza meyeriana</taxon>
    </lineage>
</organism>
<dbReference type="InterPro" id="IPR008974">
    <property type="entry name" value="TRAF-like"/>
</dbReference>
<gene>
    <name evidence="4" type="ORF">E2562_035621</name>
</gene>
<accession>A0A6G1CCE4</accession>
<dbReference type="Pfam" id="PF22486">
    <property type="entry name" value="MATH_2"/>
    <property type="match status" value="1"/>
</dbReference>
<dbReference type="AlphaFoldDB" id="A0A6G1CCE4"/>
<dbReference type="PANTHER" id="PTHR26379">
    <property type="entry name" value="BTB/POZ AND MATH DOMAIN-CONTAINING PROTEIN 1"/>
    <property type="match status" value="1"/>
</dbReference>
<dbReference type="PANTHER" id="PTHR26379:SF187">
    <property type="entry name" value="OS07G0655300 PROTEIN"/>
    <property type="match status" value="1"/>
</dbReference>
<dbReference type="Gene3D" id="2.60.210.10">
    <property type="entry name" value="Apoptosis, Tumor Necrosis Factor Receptor Associated Protein 2, Chain A"/>
    <property type="match status" value="1"/>
</dbReference>
<feature type="domain" description="BTB" evidence="2">
    <location>
        <begin position="203"/>
        <end position="270"/>
    </location>
</feature>
<dbReference type="Pfam" id="PF00651">
    <property type="entry name" value="BTB"/>
    <property type="match status" value="1"/>
</dbReference>
<reference evidence="4 5" key="1">
    <citation type="submission" date="2019-11" db="EMBL/GenBank/DDBJ databases">
        <title>Whole genome sequence of Oryza granulata.</title>
        <authorList>
            <person name="Li W."/>
        </authorList>
    </citation>
    <scope>NUCLEOTIDE SEQUENCE [LARGE SCALE GENOMIC DNA]</scope>
    <source>
        <strain evidence="5">cv. Menghai</strain>
        <tissue evidence="4">Leaf</tissue>
    </source>
</reference>
<dbReference type="CDD" id="cd00121">
    <property type="entry name" value="MATH"/>
    <property type="match status" value="1"/>
</dbReference>
<evidence type="ECO:0000313" key="4">
    <source>
        <dbReference type="EMBL" id="KAF0897313.1"/>
    </source>
</evidence>
<name>A0A6G1CCE4_9ORYZ</name>
<comment type="caution">
    <text evidence="4">The sequence shown here is derived from an EMBL/GenBank/DDBJ whole genome shotgun (WGS) entry which is preliminary data.</text>
</comment>
<dbReference type="GO" id="GO:0016567">
    <property type="term" value="P:protein ubiquitination"/>
    <property type="evidence" value="ECO:0007669"/>
    <property type="project" value="InterPro"/>
</dbReference>
<evidence type="ECO:0000256" key="1">
    <source>
        <dbReference type="ARBA" id="ARBA00004906"/>
    </source>
</evidence>
<dbReference type="SUPFAM" id="SSF49599">
    <property type="entry name" value="TRAF domain-like"/>
    <property type="match status" value="1"/>
</dbReference>
<dbReference type="InterPro" id="IPR000210">
    <property type="entry name" value="BTB/POZ_dom"/>
</dbReference>